<dbReference type="OMA" id="PNDQINT"/>
<dbReference type="CDD" id="cd00590">
    <property type="entry name" value="RRM_SF"/>
    <property type="match status" value="1"/>
</dbReference>
<feature type="compositionally biased region" description="Low complexity" evidence="3">
    <location>
        <begin position="954"/>
        <end position="966"/>
    </location>
</feature>
<sequence length="1031" mass="120200">MSESELFLTKRSRSSFESDEESDDNNESGYSSDTEPEMDENDETKQLEEEFSNLVVVSQSELDTMEQRLSSNPMAYYREWLDLIKQYRFRYYASSKNISNKNTTDLPPAYSSLTNEKTYINVSAFEKLRQIRWNMSDQVPLGEKRWIEWLKEEEEYLEELCFSVNTKMIIGSDNSSNANIDNTRNTILLIYERCLLWENPLYKNIAEQYCNFILKYYEEDSRNEQFIEDSFNFVFELIGFKPSICDLFLEYLQRKEADKTSEKQIWSQKIRNMYRKQLEIPSQNVFKVWNSYISWDKNTSDVATAERNIQEMNVIKVRCMKELEERLGLEADLSQSDENNKETNYLKYVQFEEAKYQECKNYLKTFNNDQSPTIDMSFHELTTVLQIQKARIVELLKTGSFECWKSEQMWQKYFSFLVSERSYGTSSQTSHSMIIKKLISAYTQLRQLKYLSISPFETYISNFIEVAPNDQINTMVQACVTSFVATKNNPWSSTLWNNVLIGLSYLFEALDLHPNTITQLTSKFSELMQNVMYHRVLGGLNCYANDLVYKDFYQVFSFYCTVLARLNRFLFTQSVIYANGGITVQDLPKCQQEVFTAAEQGFENLIGYMKQYFVKDDAKTYLLELQYTEFMLENEQPLRAKELFELYILETSDNKKDIKVWYEYIRLLERLNWFAIDREKALATKISSIRNAYLEGVKFIESISNRKAFIKSWILFEKCNCDSLDTVFMAEKKFENLNMEEAQTKKEKKEAKRKEKAESNKKEKAQQEKQEPNTGESQKEATKEKAEKPKKSKKEKEKEEPKTKKVKLEENINESGTASSLAKSEEATKESKTHKSHNVVLWNLPYKMKEDDLRTLFQNESFETKRVTLVKKQNGSSKGMAFVEMPDDVSLQNAIQKFNGYKVDEEGHALHASEADPNKMKRILHNQKQLEKHKGERTQPKFKPSAERQTSFFAASSQPQPVSSAPTKKPVFKPRNVKSASHTSKPTSSSTQQPTTALASGASSSNAVVPKVGGLSNEDFKRFLRPSETQK</sequence>
<dbReference type="SMART" id="SM00360">
    <property type="entry name" value="RRM"/>
    <property type="match status" value="1"/>
</dbReference>
<dbReference type="SUPFAM" id="SSF48452">
    <property type="entry name" value="TPR-like"/>
    <property type="match status" value="1"/>
</dbReference>
<dbReference type="InterPro" id="IPR050502">
    <property type="entry name" value="Euk_RNA-bind_prot"/>
</dbReference>
<dbReference type="InterPro" id="IPR011990">
    <property type="entry name" value="TPR-like_helical_dom_sf"/>
</dbReference>
<gene>
    <name evidence="5" type="ORF">FDP41_007776</name>
</gene>
<dbReference type="AlphaFoldDB" id="A0A6A5C9K6"/>
<keyword evidence="6" id="KW-1185">Reference proteome</keyword>
<feature type="compositionally biased region" description="Basic and acidic residues" evidence="3">
    <location>
        <begin position="742"/>
        <end position="810"/>
    </location>
</feature>
<dbReference type="PANTHER" id="PTHR48025">
    <property type="entry name" value="OS02G0815200 PROTEIN"/>
    <property type="match status" value="1"/>
</dbReference>
<feature type="compositionally biased region" description="Acidic residues" evidence="3">
    <location>
        <begin position="17"/>
        <end position="26"/>
    </location>
</feature>
<dbReference type="Gene3D" id="3.30.70.330">
    <property type="match status" value="1"/>
</dbReference>
<accession>A0A6A5C9K6</accession>
<dbReference type="InterPro" id="IPR035979">
    <property type="entry name" value="RBD_domain_sf"/>
</dbReference>
<name>A0A6A5C9K6_NAEFO</name>
<dbReference type="Pfam" id="PF00076">
    <property type="entry name" value="RRM_1"/>
    <property type="match status" value="1"/>
</dbReference>
<organism evidence="5 6">
    <name type="scientific">Naegleria fowleri</name>
    <name type="common">Brain eating amoeba</name>
    <dbReference type="NCBI Taxonomy" id="5763"/>
    <lineage>
        <taxon>Eukaryota</taxon>
        <taxon>Discoba</taxon>
        <taxon>Heterolobosea</taxon>
        <taxon>Tetramitia</taxon>
        <taxon>Eutetramitia</taxon>
        <taxon>Vahlkampfiidae</taxon>
        <taxon>Naegleria</taxon>
    </lineage>
</organism>
<evidence type="ECO:0000256" key="1">
    <source>
        <dbReference type="ARBA" id="ARBA00022884"/>
    </source>
</evidence>
<protein>
    <recommendedName>
        <fullName evidence="4">RRM domain-containing protein</fullName>
    </recommendedName>
</protein>
<evidence type="ECO:0000313" key="5">
    <source>
        <dbReference type="EMBL" id="KAF0983861.1"/>
    </source>
</evidence>
<reference evidence="5 6" key="1">
    <citation type="journal article" date="2019" name="Sci. Rep.">
        <title>Nanopore sequencing improves the draft genome of the human pathogenic amoeba Naegleria fowleri.</title>
        <authorList>
            <person name="Liechti N."/>
            <person name="Schurch N."/>
            <person name="Bruggmann R."/>
            <person name="Wittwer M."/>
        </authorList>
    </citation>
    <scope>NUCLEOTIDE SEQUENCE [LARGE SCALE GENOMIC DNA]</scope>
    <source>
        <strain evidence="5 6">ATCC 30894</strain>
    </source>
</reference>
<evidence type="ECO:0000313" key="6">
    <source>
        <dbReference type="Proteomes" id="UP000444721"/>
    </source>
</evidence>
<dbReference type="PANTHER" id="PTHR48025:SF1">
    <property type="entry name" value="RRM DOMAIN-CONTAINING PROTEIN"/>
    <property type="match status" value="1"/>
</dbReference>
<dbReference type="VEuPathDB" id="AmoebaDB:NF0018690"/>
<dbReference type="GO" id="GO:0003729">
    <property type="term" value="F:mRNA binding"/>
    <property type="evidence" value="ECO:0007669"/>
    <property type="project" value="TreeGrafter"/>
</dbReference>
<keyword evidence="1 2" id="KW-0694">RNA-binding</keyword>
<evidence type="ECO:0000259" key="4">
    <source>
        <dbReference type="PROSITE" id="PS50102"/>
    </source>
</evidence>
<dbReference type="VEuPathDB" id="AmoebaDB:NF0018680"/>
<dbReference type="GO" id="GO:0006396">
    <property type="term" value="P:RNA processing"/>
    <property type="evidence" value="ECO:0007669"/>
    <property type="project" value="InterPro"/>
</dbReference>
<feature type="region of interest" description="Disordered" evidence="3">
    <location>
        <begin position="1"/>
        <end position="45"/>
    </location>
</feature>
<dbReference type="InterPro" id="IPR012677">
    <property type="entry name" value="Nucleotide-bd_a/b_plait_sf"/>
</dbReference>
<dbReference type="VEuPathDB" id="AmoebaDB:FDP41_007776"/>
<dbReference type="GO" id="GO:0005634">
    <property type="term" value="C:nucleus"/>
    <property type="evidence" value="ECO:0007669"/>
    <property type="project" value="UniProtKB-SubCell"/>
</dbReference>
<feature type="region of interest" description="Disordered" evidence="3">
    <location>
        <begin position="742"/>
        <end position="837"/>
    </location>
</feature>
<comment type="caution">
    <text evidence="5">The sequence shown here is derived from an EMBL/GenBank/DDBJ whole genome shotgun (WGS) entry which is preliminary data.</text>
</comment>
<feature type="compositionally biased region" description="Polar residues" evidence="3">
    <location>
        <begin position="813"/>
        <end position="822"/>
    </location>
</feature>
<dbReference type="Proteomes" id="UP000444721">
    <property type="component" value="Unassembled WGS sequence"/>
</dbReference>
<dbReference type="InterPro" id="IPR000504">
    <property type="entry name" value="RRM_dom"/>
</dbReference>
<dbReference type="OrthoDB" id="610462at2759"/>
<evidence type="ECO:0000256" key="3">
    <source>
        <dbReference type="SAM" id="MobiDB-lite"/>
    </source>
</evidence>
<feature type="compositionally biased region" description="Low complexity" evidence="3">
    <location>
        <begin position="978"/>
        <end position="997"/>
    </location>
</feature>
<feature type="domain" description="RRM" evidence="4">
    <location>
        <begin position="837"/>
        <end position="917"/>
    </location>
</feature>
<feature type="compositionally biased region" description="Basic and acidic residues" evidence="3">
    <location>
        <begin position="823"/>
        <end position="833"/>
    </location>
</feature>
<proteinExistence type="predicted"/>
<dbReference type="RefSeq" id="XP_044568574.1">
    <property type="nucleotide sequence ID" value="XM_044711557.1"/>
</dbReference>
<dbReference type="Gene3D" id="1.25.40.10">
    <property type="entry name" value="Tetratricopeptide repeat domain"/>
    <property type="match status" value="1"/>
</dbReference>
<dbReference type="VEuPathDB" id="AmoebaDB:NfTy_005920"/>
<evidence type="ECO:0000256" key="2">
    <source>
        <dbReference type="PROSITE-ProRule" id="PRU00176"/>
    </source>
</evidence>
<feature type="compositionally biased region" description="Basic and acidic residues" evidence="3">
    <location>
        <begin position="928"/>
        <end position="939"/>
    </location>
</feature>
<dbReference type="PROSITE" id="PS50102">
    <property type="entry name" value="RRM"/>
    <property type="match status" value="1"/>
</dbReference>
<feature type="region of interest" description="Disordered" evidence="3">
    <location>
        <begin position="909"/>
        <end position="1031"/>
    </location>
</feature>
<feature type="compositionally biased region" description="Basic and acidic residues" evidence="3">
    <location>
        <begin position="909"/>
        <end position="919"/>
    </location>
</feature>
<dbReference type="GeneID" id="68114994"/>
<dbReference type="EMBL" id="VFQX01000004">
    <property type="protein sequence ID" value="KAF0983861.1"/>
    <property type="molecule type" value="Genomic_DNA"/>
</dbReference>
<dbReference type="SUPFAM" id="SSF54928">
    <property type="entry name" value="RNA-binding domain, RBD"/>
    <property type="match status" value="1"/>
</dbReference>